<evidence type="ECO:0000313" key="4">
    <source>
        <dbReference type="EMBL" id="RVW36500.1"/>
    </source>
</evidence>
<sequence length="354" mass="39767">MESPMWGWKTDLYKQQCTLAHSTAEANSKAETEKMSVSYMATSPLSANFPNTFWRTKVQRPVCRRNALLGLGGLCGAAATLGSQSMKALGAPVEPPIPMAETVDFVPPPLDEPLRVRRPAHKLDKEYVAKFKEGIAKMKALAADDPWNFMQQAAVHCADCDGAYEQVGIIGKLIRDPTLALPYWSWGTPEGMRMPKMLFNESAKRPELLMGSPLLLAKSFHQMLLAVLRLYTTLCTCGLGQAQNPTTNFYTTARDIMFFGHHANVDRMWDIYCSIRGHTPEFKQNDWLEASFIFYEENRQVVKCKVVLELNPNLGMIFCLLGLIRDERLVINGFRVDPNPNINSIYLAPQSIET</sequence>
<keyword evidence="2" id="KW-0186">Copper</keyword>
<dbReference type="PANTHER" id="PTHR11474:SF108">
    <property type="entry name" value="TYROSINASE COPPER-BINDING DOMAIN-CONTAINING PROTEIN"/>
    <property type="match status" value="1"/>
</dbReference>
<dbReference type="GO" id="GO:0004097">
    <property type="term" value="F:catechol oxidase activity"/>
    <property type="evidence" value="ECO:0007669"/>
    <property type="project" value="InterPro"/>
</dbReference>
<comment type="caution">
    <text evidence="4">The sequence shown here is derived from an EMBL/GenBank/DDBJ whole genome shotgun (WGS) entry which is preliminary data.</text>
</comment>
<dbReference type="Proteomes" id="UP000288805">
    <property type="component" value="Unassembled WGS sequence"/>
</dbReference>
<accession>A0A438DM29</accession>
<reference evidence="4 5" key="1">
    <citation type="journal article" date="2018" name="PLoS Genet.">
        <title>Population sequencing reveals clonal diversity and ancestral inbreeding in the grapevine cultivar Chardonnay.</title>
        <authorList>
            <person name="Roach M.J."/>
            <person name="Johnson D.L."/>
            <person name="Bohlmann J."/>
            <person name="van Vuuren H.J."/>
            <person name="Jones S.J."/>
            <person name="Pretorius I.S."/>
            <person name="Schmidt S.A."/>
            <person name="Borneman A.R."/>
        </authorList>
    </citation>
    <scope>NUCLEOTIDE SEQUENCE [LARGE SCALE GENOMIC DNA]</scope>
    <source>
        <strain evidence="5">cv. Chardonnay</strain>
        <tissue evidence="4">Leaf</tissue>
    </source>
</reference>
<dbReference type="InterPro" id="IPR022739">
    <property type="entry name" value="Polyphenol_oxidase_cen"/>
</dbReference>
<dbReference type="EMBL" id="QGNW01001571">
    <property type="protein sequence ID" value="RVW36500.1"/>
    <property type="molecule type" value="Genomic_DNA"/>
</dbReference>
<dbReference type="AlphaFoldDB" id="A0A438DM29"/>
<dbReference type="PANTHER" id="PTHR11474">
    <property type="entry name" value="TYROSINASE FAMILY MEMBER"/>
    <property type="match status" value="1"/>
</dbReference>
<dbReference type="Pfam" id="PF12142">
    <property type="entry name" value="PPO1_DWL"/>
    <property type="match status" value="1"/>
</dbReference>
<comment type="similarity">
    <text evidence="1">Belongs to the tyrosinase family.</text>
</comment>
<dbReference type="InterPro" id="IPR008922">
    <property type="entry name" value="Di-copper_centre_dom_sf"/>
</dbReference>
<dbReference type="InterPro" id="IPR050316">
    <property type="entry name" value="Tyrosinase/Hemocyanin"/>
</dbReference>
<feature type="domain" description="Polyphenol oxidase central" evidence="3">
    <location>
        <begin position="281"/>
        <end position="306"/>
    </location>
</feature>
<dbReference type="SUPFAM" id="SSF48056">
    <property type="entry name" value="Di-copper centre-containing domain"/>
    <property type="match status" value="1"/>
</dbReference>
<name>A0A438DM29_VITVI</name>
<protein>
    <submittedName>
        <fullName evidence="4">Polyphenol oxidase A1, chloroplastic</fullName>
    </submittedName>
</protein>
<dbReference type="Gene3D" id="1.10.1280.10">
    <property type="entry name" value="Di-copper center containing domain from catechol oxidase"/>
    <property type="match status" value="2"/>
</dbReference>
<evidence type="ECO:0000313" key="5">
    <source>
        <dbReference type="Proteomes" id="UP000288805"/>
    </source>
</evidence>
<organism evidence="4 5">
    <name type="scientific">Vitis vinifera</name>
    <name type="common">Grape</name>
    <dbReference type="NCBI Taxonomy" id="29760"/>
    <lineage>
        <taxon>Eukaryota</taxon>
        <taxon>Viridiplantae</taxon>
        <taxon>Streptophyta</taxon>
        <taxon>Embryophyta</taxon>
        <taxon>Tracheophyta</taxon>
        <taxon>Spermatophyta</taxon>
        <taxon>Magnoliopsida</taxon>
        <taxon>eudicotyledons</taxon>
        <taxon>Gunneridae</taxon>
        <taxon>Pentapetalae</taxon>
        <taxon>rosids</taxon>
        <taxon>Vitales</taxon>
        <taxon>Vitaceae</taxon>
        <taxon>Viteae</taxon>
        <taxon>Vitis</taxon>
    </lineage>
</organism>
<evidence type="ECO:0000256" key="1">
    <source>
        <dbReference type="ARBA" id="ARBA00009928"/>
    </source>
</evidence>
<gene>
    <name evidence="4" type="primary">PPO_4</name>
    <name evidence="4" type="ORF">CK203_074743</name>
</gene>
<proteinExistence type="inferred from homology"/>
<evidence type="ECO:0000259" key="3">
    <source>
        <dbReference type="Pfam" id="PF12142"/>
    </source>
</evidence>
<evidence type="ECO:0000256" key="2">
    <source>
        <dbReference type="ARBA" id="ARBA00023008"/>
    </source>
</evidence>